<dbReference type="EMBL" id="JARKNE010000009">
    <property type="protein sequence ID" value="KAK5802809.1"/>
    <property type="molecule type" value="Genomic_DNA"/>
</dbReference>
<evidence type="ECO:0000313" key="2">
    <source>
        <dbReference type="Proteomes" id="UP001358586"/>
    </source>
</evidence>
<reference evidence="1 2" key="1">
    <citation type="submission" date="2023-03" db="EMBL/GenBank/DDBJ databases">
        <title>WGS of Gossypium arboreum.</title>
        <authorList>
            <person name="Yu D."/>
        </authorList>
    </citation>
    <scope>NUCLEOTIDE SEQUENCE [LARGE SCALE GENOMIC DNA]</scope>
    <source>
        <tissue evidence="1">Leaf</tissue>
    </source>
</reference>
<organism evidence="1 2">
    <name type="scientific">Gossypium arboreum</name>
    <name type="common">Tree cotton</name>
    <name type="synonym">Gossypium nanking</name>
    <dbReference type="NCBI Taxonomy" id="29729"/>
    <lineage>
        <taxon>Eukaryota</taxon>
        <taxon>Viridiplantae</taxon>
        <taxon>Streptophyta</taxon>
        <taxon>Embryophyta</taxon>
        <taxon>Tracheophyta</taxon>
        <taxon>Spermatophyta</taxon>
        <taxon>Magnoliopsida</taxon>
        <taxon>eudicotyledons</taxon>
        <taxon>Gunneridae</taxon>
        <taxon>Pentapetalae</taxon>
        <taxon>rosids</taxon>
        <taxon>malvids</taxon>
        <taxon>Malvales</taxon>
        <taxon>Malvaceae</taxon>
        <taxon>Malvoideae</taxon>
        <taxon>Gossypium</taxon>
    </lineage>
</organism>
<dbReference type="Proteomes" id="UP001358586">
    <property type="component" value="Chromosome 9"/>
</dbReference>
<protein>
    <submittedName>
        <fullName evidence="1">Uncharacterized protein</fullName>
    </submittedName>
</protein>
<comment type="caution">
    <text evidence="1">The sequence shown here is derived from an EMBL/GenBank/DDBJ whole genome shotgun (WGS) entry which is preliminary data.</text>
</comment>
<name>A0ABR0NQM9_GOSAR</name>
<proteinExistence type="predicted"/>
<accession>A0ABR0NQM9</accession>
<keyword evidence="2" id="KW-1185">Reference proteome</keyword>
<sequence>MGRVVAESRVIMCRICLELSMSKRGSSNKVMAVVLAGSGRVASAPKFKLHKVSAVRDFPPGYRRVTTPNSRLSRQITVDHSSQGKW</sequence>
<gene>
    <name evidence="1" type="ORF">PVK06_030432</name>
</gene>
<evidence type="ECO:0000313" key="1">
    <source>
        <dbReference type="EMBL" id="KAK5802809.1"/>
    </source>
</evidence>